<accession>A0ABT2MLZ5</accession>
<evidence type="ECO:0000313" key="2">
    <source>
        <dbReference type="Proteomes" id="UP001525890"/>
    </source>
</evidence>
<sequence length="437" mass="48334">MQNSILTRGTVQIDQSEITLSTGNTSLQMSRLWEIVTGTENFLSEKGTEGSAAKLTGLAPGVYQIEVSLYSRELEYNDSLYAWNGKRFVKVTGREGATQQSSTVWVRNWFTTTIEVVYDYITFVALDVFSKIGNTEFKIRNLQYLSPLPYLVPEPISLIPTKTIGNVQTDTTCQISTATGARAISTLSQELTGDRSRLNGYGVEGSLAIWNNLLPGIYEVKWQISTSETEKDAIYVWADETLTLWGIPSQATNPLSSTRKISNLITIQIRVANGTLGFLALDTVDTTGTTELHIPQIERIAEIFEEIEGNGNNSADTAWFLGTLYPEGFEPEGIIWNNGEISGSDHSGYSEIIETIGGDDVVDFFTFHLAMPATLRLTTNNAIAALLNEQANSVIWDSNDAYQSEGTIRLNPGTYYLQYSTESSMPEEFNSTLYLTP</sequence>
<reference evidence="1 2" key="1">
    <citation type="journal article" date="2022" name="Front. Microbiol.">
        <title>High genomic differentiation and limited gene flow indicate recent cryptic speciation within the genus Laspinema (cyanobacteria).</title>
        <authorList>
            <person name="Stanojkovic A."/>
            <person name="Skoupy S."/>
            <person name="Skaloud P."/>
            <person name="Dvorak P."/>
        </authorList>
    </citation>
    <scope>NUCLEOTIDE SEQUENCE [LARGE SCALE GENOMIC DNA]</scope>
    <source>
        <strain evidence="1 2">D2a</strain>
    </source>
</reference>
<gene>
    <name evidence="1" type="ORF">NG799_01600</name>
</gene>
<proteinExistence type="predicted"/>
<dbReference type="RefSeq" id="WP_368004774.1">
    <property type="nucleotide sequence ID" value="NZ_JAMXFF010000002.1"/>
</dbReference>
<dbReference type="SUPFAM" id="SSF89260">
    <property type="entry name" value="Collagen-binding domain"/>
    <property type="match status" value="1"/>
</dbReference>
<evidence type="ECO:0000313" key="1">
    <source>
        <dbReference type="EMBL" id="MCT7965025.1"/>
    </source>
</evidence>
<organism evidence="1 2">
    <name type="scientific">Laspinema palackyanum D2a</name>
    <dbReference type="NCBI Taxonomy" id="2953684"/>
    <lineage>
        <taxon>Bacteria</taxon>
        <taxon>Bacillati</taxon>
        <taxon>Cyanobacteriota</taxon>
        <taxon>Cyanophyceae</taxon>
        <taxon>Oscillatoriophycideae</taxon>
        <taxon>Oscillatoriales</taxon>
        <taxon>Laspinemataceae</taxon>
        <taxon>Laspinema</taxon>
        <taxon>Laspinema palackyanum</taxon>
    </lineage>
</organism>
<name>A0ABT2MLZ5_9CYAN</name>
<dbReference type="Gene3D" id="2.60.120.380">
    <property type="match status" value="1"/>
</dbReference>
<protein>
    <submittedName>
        <fullName evidence="1">Uncharacterized protein</fullName>
    </submittedName>
</protein>
<comment type="caution">
    <text evidence="1">The sequence shown here is derived from an EMBL/GenBank/DDBJ whole genome shotgun (WGS) entry which is preliminary data.</text>
</comment>
<keyword evidence="2" id="KW-1185">Reference proteome</keyword>
<dbReference type="EMBL" id="JAMXFF010000002">
    <property type="protein sequence ID" value="MCT7965025.1"/>
    <property type="molecule type" value="Genomic_DNA"/>
</dbReference>
<dbReference type="Proteomes" id="UP001525890">
    <property type="component" value="Unassembled WGS sequence"/>
</dbReference>